<feature type="chain" id="PRO_5040444006" evidence="2">
    <location>
        <begin position="22"/>
        <end position="318"/>
    </location>
</feature>
<name>A0A9P7EF92_9AGAM</name>
<proteinExistence type="predicted"/>
<gene>
    <name evidence="3" type="ORF">BJ212DRAFT_1298248</name>
</gene>
<evidence type="ECO:0000313" key="3">
    <source>
        <dbReference type="EMBL" id="KAG1819852.1"/>
    </source>
</evidence>
<keyword evidence="4" id="KW-1185">Reference proteome</keyword>
<dbReference type="OrthoDB" id="2635539at2759"/>
<feature type="compositionally biased region" description="Basic and acidic residues" evidence="1">
    <location>
        <begin position="290"/>
        <end position="300"/>
    </location>
</feature>
<feature type="signal peptide" evidence="2">
    <location>
        <begin position="1"/>
        <end position="21"/>
    </location>
</feature>
<evidence type="ECO:0000313" key="4">
    <source>
        <dbReference type="Proteomes" id="UP000807769"/>
    </source>
</evidence>
<organism evidence="3 4">
    <name type="scientific">Suillus subaureus</name>
    <dbReference type="NCBI Taxonomy" id="48587"/>
    <lineage>
        <taxon>Eukaryota</taxon>
        <taxon>Fungi</taxon>
        <taxon>Dikarya</taxon>
        <taxon>Basidiomycota</taxon>
        <taxon>Agaricomycotina</taxon>
        <taxon>Agaricomycetes</taxon>
        <taxon>Agaricomycetidae</taxon>
        <taxon>Boletales</taxon>
        <taxon>Suillineae</taxon>
        <taxon>Suillaceae</taxon>
        <taxon>Suillus</taxon>
    </lineage>
</organism>
<dbReference type="Proteomes" id="UP000807769">
    <property type="component" value="Unassembled WGS sequence"/>
</dbReference>
<keyword evidence="2" id="KW-0732">Signal</keyword>
<reference evidence="3" key="1">
    <citation type="journal article" date="2020" name="New Phytol.">
        <title>Comparative genomics reveals dynamic genome evolution in host specialist ectomycorrhizal fungi.</title>
        <authorList>
            <person name="Lofgren L.A."/>
            <person name="Nguyen N.H."/>
            <person name="Vilgalys R."/>
            <person name="Ruytinx J."/>
            <person name="Liao H.L."/>
            <person name="Branco S."/>
            <person name="Kuo A."/>
            <person name="LaButti K."/>
            <person name="Lipzen A."/>
            <person name="Andreopoulos W."/>
            <person name="Pangilinan J."/>
            <person name="Riley R."/>
            <person name="Hundley H."/>
            <person name="Na H."/>
            <person name="Barry K."/>
            <person name="Grigoriev I.V."/>
            <person name="Stajich J.E."/>
            <person name="Kennedy P.G."/>
        </authorList>
    </citation>
    <scope>NUCLEOTIDE SEQUENCE</scope>
    <source>
        <strain evidence="3">MN1</strain>
    </source>
</reference>
<feature type="compositionally biased region" description="Polar residues" evidence="1">
    <location>
        <begin position="309"/>
        <end position="318"/>
    </location>
</feature>
<dbReference type="EMBL" id="JABBWG010000009">
    <property type="protein sequence ID" value="KAG1819852.1"/>
    <property type="molecule type" value="Genomic_DNA"/>
</dbReference>
<evidence type="ECO:0000256" key="1">
    <source>
        <dbReference type="SAM" id="MobiDB-lite"/>
    </source>
</evidence>
<dbReference type="RefSeq" id="XP_041195387.1">
    <property type="nucleotide sequence ID" value="XM_041332671.1"/>
</dbReference>
<accession>A0A9P7EF92</accession>
<dbReference type="GeneID" id="64626688"/>
<comment type="caution">
    <text evidence="3">The sequence shown here is derived from an EMBL/GenBank/DDBJ whole genome shotgun (WGS) entry which is preliminary data.</text>
</comment>
<dbReference type="AlphaFoldDB" id="A0A9P7EF92"/>
<feature type="region of interest" description="Disordered" evidence="1">
    <location>
        <begin position="285"/>
        <end position="318"/>
    </location>
</feature>
<evidence type="ECO:0000256" key="2">
    <source>
        <dbReference type="SAM" id="SignalP"/>
    </source>
</evidence>
<sequence length="318" mass="35821">MPTTPLSLALIQLWIADPALPWSNPVWQSLTHIPGDPWAYGHGKGASHVAEWTVDEAQAVEAFMNNCKTAEDPAEHYAVKGKDKDHEGRTAWNAWVQTSWAKWNINKLVDRILEESGCEPHVVMARLKCKITDVFPTMEAAQLKHVISVNLADALFGDDAFTDGTFIVPSINTFITALLVLSWSRHRKVIKRQVGSIQKKSQEVEEQWLAMTAANSTLTLVSIRAYLKKLESLITLISVFKDQEMAETFNARREQVNAMLAAAKKRPIKAEPIAFREMLLHHTSTYKRPHPSDEVSEPDRKKSRYEAGASSSVKYENF</sequence>
<protein>
    <submittedName>
        <fullName evidence="3">Uncharacterized protein</fullName>
    </submittedName>
</protein>